<dbReference type="PANTHER" id="PTHR22953">
    <property type="entry name" value="ACID PHOSPHATASE RELATED"/>
    <property type="match status" value="1"/>
</dbReference>
<evidence type="ECO:0000313" key="6">
    <source>
        <dbReference type="Proteomes" id="UP000198916"/>
    </source>
</evidence>
<feature type="domain" description="LamG-like jellyroll fold" evidence="4">
    <location>
        <begin position="95"/>
        <end position="236"/>
    </location>
</feature>
<dbReference type="Gene3D" id="3.60.21.10">
    <property type="match status" value="1"/>
</dbReference>
<dbReference type="Pfam" id="PF00149">
    <property type="entry name" value="Metallophos"/>
    <property type="match status" value="1"/>
</dbReference>
<accession>A0A1H7FXS1</accession>
<keyword evidence="6" id="KW-1185">Reference proteome</keyword>
<dbReference type="RefSeq" id="WP_090602420.1">
    <property type="nucleotide sequence ID" value="NZ_FNZR01000001.1"/>
</dbReference>
<gene>
    <name evidence="5" type="ORF">SAMN05421740_101452</name>
</gene>
<dbReference type="GO" id="GO:0005975">
    <property type="term" value="P:carbohydrate metabolic process"/>
    <property type="evidence" value="ECO:0007669"/>
    <property type="project" value="UniProtKB-ARBA"/>
</dbReference>
<dbReference type="SMART" id="SM00560">
    <property type="entry name" value="LamGL"/>
    <property type="match status" value="1"/>
</dbReference>
<evidence type="ECO:0000313" key="5">
    <source>
        <dbReference type="EMBL" id="SEK29000.1"/>
    </source>
</evidence>
<sequence>MIKSISKKQGIVLIIMMSCLFHLHAQQPNHIVGDWWFWPDYTLGERAKNTKDYQWQYPRMFSPAVVQETLPYRFLDVHPTDRISNILPAGYITGQAFTVELWMINHVNHPVGAAVLMHQQQSSTELSWLMGYYHNQLVFSISPEKPDTAREASTISYTLEKRGWKGRWLHVVGTCDGRHLRLFVNGELVEERSGMASPPRGGNDLEIAAYTKQEPYMQLGDLVKNVRLLDHALNQNEITARFSLLQNMVENGKLLPDQFHFNAGPYLNDVTQESIQLVWETDRPARAVVRYGETLPLMDSLVLAPQAGERHEGMVSSHIRKAKLDKLKAGTPYFYEIEAIDAAGDTIRSGICTFGTAKPADTPYAFAIIGDTEGRPHINNRIAQLVWDERPDFGLHLGDITDGGDKDNKYEWNYEYFTGMGQLVERLPFFTVPGNGEGDLYWHLRYHALPDTQAYYHFSYGNADFFMLDSNKPEEFAPGGKQYQWLEEKLKASTARWKFVAHHHAVYSADEDDYGNSWKEKAALGDTHIQEIVPLYEKYGVDMVFYGHLHTYQRTFPLKGGQADKQGVIYIQAGGAGGNLEDFTPTRAWYNAKTYRGHHYCTIHIMGDELNFKMYDVDGRLRDYLDRHKSED</sequence>
<dbReference type="InterPro" id="IPR004843">
    <property type="entry name" value="Calcineurin-like_PHP"/>
</dbReference>
<dbReference type="STRING" id="332977.SAMN05421740_101452"/>
<dbReference type="InterPro" id="IPR039331">
    <property type="entry name" value="PAPs-like"/>
</dbReference>
<evidence type="ECO:0000256" key="3">
    <source>
        <dbReference type="SAM" id="SignalP"/>
    </source>
</evidence>
<dbReference type="SUPFAM" id="SSF49363">
    <property type="entry name" value="Purple acid phosphatase, N-terminal domain"/>
    <property type="match status" value="1"/>
</dbReference>
<feature type="signal peptide" evidence="3">
    <location>
        <begin position="1"/>
        <end position="25"/>
    </location>
</feature>
<dbReference type="InterPro" id="IPR008963">
    <property type="entry name" value="Purple_acid_Pase-like_N"/>
</dbReference>
<dbReference type="Pfam" id="PF13385">
    <property type="entry name" value="Laminin_G_3"/>
    <property type="match status" value="1"/>
</dbReference>
<dbReference type="PROSITE" id="PS51257">
    <property type="entry name" value="PROKAR_LIPOPROTEIN"/>
    <property type="match status" value="1"/>
</dbReference>
<keyword evidence="1 3" id="KW-0732">Signal</keyword>
<name>A0A1H7FXS1_9SPHI</name>
<dbReference type="AlphaFoldDB" id="A0A1H7FXS1"/>
<evidence type="ECO:0000256" key="1">
    <source>
        <dbReference type="ARBA" id="ARBA00022729"/>
    </source>
</evidence>
<evidence type="ECO:0000256" key="2">
    <source>
        <dbReference type="ARBA" id="ARBA00023157"/>
    </source>
</evidence>
<dbReference type="SUPFAM" id="SSF49899">
    <property type="entry name" value="Concanavalin A-like lectins/glucanases"/>
    <property type="match status" value="1"/>
</dbReference>
<dbReference type="PANTHER" id="PTHR22953:SF153">
    <property type="entry name" value="PURPLE ACID PHOSPHATASE"/>
    <property type="match status" value="1"/>
</dbReference>
<keyword evidence="2" id="KW-1015">Disulfide bond</keyword>
<dbReference type="EMBL" id="FNZR01000001">
    <property type="protein sequence ID" value="SEK29000.1"/>
    <property type="molecule type" value="Genomic_DNA"/>
</dbReference>
<feature type="chain" id="PRO_5011622564" evidence="3">
    <location>
        <begin position="26"/>
        <end position="632"/>
    </location>
</feature>
<protein>
    <submittedName>
        <fullName evidence="5">3',5'-cyclic AMP phosphodiesterase CpdA</fullName>
    </submittedName>
</protein>
<dbReference type="OrthoDB" id="9809781at2"/>
<dbReference type="InterPro" id="IPR006558">
    <property type="entry name" value="LamG-like"/>
</dbReference>
<dbReference type="GO" id="GO:0046872">
    <property type="term" value="F:metal ion binding"/>
    <property type="evidence" value="ECO:0007669"/>
    <property type="project" value="InterPro"/>
</dbReference>
<reference evidence="6" key="1">
    <citation type="submission" date="2016-10" db="EMBL/GenBank/DDBJ databases">
        <authorList>
            <person name="Varghese N."/>
            <person name="Submissions S."/>
        </authorList>
    </citation>
    <scope>NUCLEOTIDE SEQUENCE [LARGE SCALE GENOMIC DNA]</scope>
    <source>
        <strain evidence="6">Jip14</strain>
    </source>
</reference>
<dbReference type="GO" id="GO:0003993">
    <property type="term" value="F:acid phosphatase activity"/>
    <property type="evidence" value="ECO:0007669"/>
    <property type="project" value="InterPro"/>
</dbReference>
<dbReference type="Proteomes" id="UP000198916">
    <property type="component" value="Unassembled WGS sequence"/>
</dbReference>
<dbReference type="Gene3D" id="2.60.120.200">
    <property type="match status" value="1"/>
</dbReference>
<organism evidence="5 6">
    <name type="scientific">Parapedobacter koreensis</name>
    <dbReference type="NCBI Taxonomy" id="332977"/>
    <lineage>
        <taxon>Bacteria</taxon>
        <taxon>Pseudomonadati</taxon>
        <taxon>Bacteroidota</taxon>
        <taxon>Sphingobacteriia</taxon>
        <taxon>Sphingobacteriales</taxon>
        <taxon>Sphingobacteriaceae</taxon>
        <taxon>Parapedobacter</taxon>
    </lineage>
</organism>
<evidence type="ECO:0000259" key="4">
    <source>
        <dbReference type="SMART" id="SM00560"/>
    </source>
</evidence>
<proteinExistence type="predicted"/>
<dbReference type="InterPro" id="IPR029052">
    <property type="entry name" value="Metallo-depent_PP-like"/>
</dbReference>
<dbReference type="GO" id="GO:0004553">
    <property type="term" value="F:hydrolase activity, hydrolyzing O-glycosyl compounds"/>
    <property type="evidence" value="ECO:0007669"/>
    <property type="project" value="UniProtKB-ARBA"/>
</dbReference>
<dbReference type="InterPro" id="IPR013320">
    <property type="entry name" value="ConA-like_dom_sf"/>
</dbReference>
<dbReference type="SUPFAM" id="SSF56300">
    <property type="entry name" value="Metallo-dependent phosphatases"/>
    <property type="match status" value="1"/>
</dbReference>